<dbReference type="InterPro" id="IPR000914">
    <property type="entry name" value="SBP_5_dom"/>
</dbReference>
<dbReference type="GO" id="GO:0020037">
    <property type="term" value="F:heme binding"/>
    <property type="evidence" value="ECO:0007669"/>
    <property type="project" value="InterPro"/>
</dbReference>
<sequence>MLLKNKWIASSLLAISLMLGSTTTATGNDVTLKNQLTYVNYRDIRDLNPHLYSGELFAQNLLFESLVKIENDGSYTPWLAKSWEIKDKGKTYVFQLRDDVYFHDGEKFNAKAAKANFDAILDNSKRHGWLESIRLMIEVEKSGKKAIEVTGEYELTLHLASAYYPLLTELGVTRPFRFISPKSFKDGITKNGVTKMSGTGPYILKSNKIDEYSVFVTNDKYWGKKPKIEKIVAKVIPDEQTRLLALENGEIDLIFGPNMISAEAYNIYSNKSGFKGIMSEPVSTRMLLLNTTNHILKDVRVRQALSYATDKVKISKGLFDGIESPADTLMSKNTPYSDIGLKPYEFSFEKAKKLLDEAGWEKVDGKKYRQKDGKDLEIILNYDANKVTDNNIAEFLQSQYAKIGIHLNIKGEEEQAFRDRQKAGNFAITFNIGWGIPYDPQSFLGGMTKPVYGDYMAQQGLSNKKELDEHILAAFKSVDEGKRQKHYKYVLETLHNQAVYLPLTYKRNRAIFNEKVKGVSFNISQFEVPMEKMNIE</sequence>
<proteinExistence type="predicted"/>
<reference evidence="3 4" key="1">
    <citation type="submission" date="2017-09" db="EMBL/GenBank/DDBJ databases">
        <title>Genomics of the genus Arcobacter.</title>
        <authorList>
            <person name="Perez-Cataluna A."/>
            <person name="Figueras M.J."/>
            <person name="Salas-Masso N."/>
        </authorList>
    </citation>
    <scope>NUCLEOTIDE SEQUENCE [LARGE SCALE GENOMIC DNA]</scope>
    <source>
        <strain evidence="3 4">CECT 7386</strain>
    </source>
</reference>
<dbReference type="Proteomes" id="UP000290092">
    <property type="component" value="Unassembled WGS sequence"/>
</dbReference>
<keyword evidence="4" id="KW-1185">Reference proteome</keyword>
<evidence type="ECO:0000256" key="1">
    <source>
        <dbReference type="SAM" id="SignalP"/>
    </source>
</evidence>
<evidence type="ECO:0000313" key="4">
    <source>
        <dbReference type="Proteomes" id="UP000290092"/>
    </source>
</evidence>
<feature type="signal peptide" evidence="1">
    <location>
        <begin position="1"/>
        <end position="27"/>
    </location>
</feature>
<dbReference type="SUPFAM" id="SSF53850">
    <property type="entry name" value="Periplasmic binding protein-like II"/>
    <property type="match status" value="1"/>
</dbReference>
<dbReference type="GO" id="GO:0015675">
    <property type="term" value="P:nickel cation transport"/>
    <property type="evidence" value="ECO:0007669"/>
    <property type="project" value="InterPro"/>
</dbReference>
<dbReference type="GO" id="GO:0016151">
    <property type="term" value="F:nickel cation binding"/>
    <property type="evidence" value="ECO:0007669"/>
    <property type="project" value="InterPro"/>
</dbReference>
<name>A0AAX2AJM6_9BACT</name>
<protein>
    <submittedName>
        <fullName evidence="3">Nickel ABC transporter, nickel/metallophore periplasmic binding protein</fullName>
    </submittedName>
</protein>
<dbReference type="GO" id="GO:0015833">
    <property type="term" value="P:peptide transport"/>
    <property type="evidence" value="ECO:0007669"/>
    <property type="project" value="TreeGrafter"/>
</dbReference>
<dbReference type="Pfam" id="PF00496">
    <property type="entry name" value="SBP_bac_5"/>
    <property type="match status" value="1"/>
</dbReference>
<keyword evidence="1" id="KW-0732">Signal</keyword>
<dbReference type="InterPro" id="IPR039424">
    <property type="entry name" value="SBP_5"/>
</dbReference>
<dbReference type="GO" id="GO:0043190">
    <property type="term" value="C:ATP-binding cassette (ABC) transporter complex"/>
    <property type="evidence" value="ECO:0007669"/>
    <property type="project" value="InterPro"/>
</dbReference>
<dbReference type="InterPro" id="IPR030678">
    <property type="entry name" value="Peptide/Ni-bd"/>
</dbReference>
<dbReference type="EMBL" id="NXID01000003">
    <property type="protein sequence ID" value="RXK16810.1"/>
    <property type="molecule type" value="Genomic_DNA"/>
</dbReference>
<dbReference type="InterPro" id="IPR011980">
    <property type="entry name" value="CntA-like"/>
</dbReference>
<dbReference type="GO" id="GO:0030288">
    <property type="term" value="C:outer membrane-bounded periplasmic space"/>
    <property type="evidence" value="ECO:0007669"/>
    <property type="project" value="TreeGrafter"/>
</dbReference>
<evidence type="ECO:0000259" key="2">
    <source>
        <dbReference type="Pfam" id="PF00496"/>
    </source>
</evidence>
<organism evidence="3 4">
    <name type="scientific">Malaciobacter mytili LMG 24559</name>
    <dbReference type="NCBI Taxonomy" id="1032238"/>
    <lineage>
        <taxon>Bacteria</taxon>
        <taxon>Pseudomonadati</taxon>
        <taxon>Campylobacterota</taxon>
        <taxon>Epsilonproteobacteria</taxon>
        <taxon>Campylobacterales</taxon>
        <taxon>Arcobacteraceae</taxon>
        <taxon>Malaciobacter</taxon>
    </lineage>
</organism>
<dbReference type="RefSeq" id="WP_114841680.1">
    <property type="nucleotide sequence ID" value="NZ_CP031219.1"/>
</dbReference>
<evidence type="ECO:0000313" key="3">
    <source>
        <dbReference type="EMBL" id="RXK16810.1"/>
    </source>
</evidence>
<dbReference type="PIRSF" id="PIRSF002741">
    <property type="entry name" value="MppA"/>
    <property type="match status" value="1"/>
</dbReference>
<feature type="chain" id="PRO_5043320609" evidence="1">
    <location>
        <begin position="28"/>
        <end position="536"/>
    </location>
</feature>
<dbReference type="PANTHER" id="PTHR30290">
    <property type="entry name" value="PERIPLASMIC BINDING COMPONENT OF ABC TRANSPORTER"/>
    <property type="match status" value="1"/>
</dbReference>
<dbReference type="GO" id="GO:1904680">
    <property type="term" value="F:peptide transmembrane transporter activity"/>
    <property type="evidence" value="ECO:0007669"/>
    <property type="project" value="TreeGrafter"/>
</dbReference>
<dbReference type="NCBIfam" id="TIGR02294">
    <property type="entry name" value="nickel_nikA"/>
    <property type="match status" value="1"/>
</dbReference>
<dbReference type="PANTHER" id="PTHR30290:SF37">
    <property type="entry name" value="NICKEL-BINDING PERIPLASMIC PROTEIN"/>
    <property type="match status" value="1"/>
</dbReference>
<gene>
    <name evidence="3" type="primary">nikA</name>
    <name evidence="3" type="ORF">CP985_01240</name>
</gene>
<dbReference type="Gene3D" id="3.10.105.10">
    <property type="entry name" value="Dipeptide-binding Protein, Domain 3"/>
    <property type="match status" value="1"/>
</dbReference>
<feature type="domain" description="Solute-binding protein family 5" evidence="2">
    <location>
        <begin position="75"/>
        <end position="449"/>
    </location>
</feature>
<dbReference type="CDD" id="cd08489">
    <property type="entry name" value="PBP2_NikA"/>
    <property type="match status" value="1"/>
</dbReference>
<dbReference type="Gene3D" id="3.40.190.10">
    <property type="entry name" value="Periplasmic binding protein-like II"/>
    <property type="match status" value="1"/>
</dbReference>
<dbReference type="AlphaFoldDB" id="A0AAX2AJM6"/>
<accession>A0AAX2AJM6</accession>
<dbReference type="KEGG" id="amyt:AMYT_1236"/>
<comment type="caution">
    <text evidence="3">The sequence shown here is derived from an EMBL/GenBank/DDBJ whole genome shotgun (WGS) entry which is preliminary data.</text>
</comment>